<dbReference type="Gene3D" id="3.30.565.10">
    <property type="entry name" value="Histidine kinase-like ATPase, C-terminal domain"/>
    <property type="match status" value="1"/>
</dbReference>
<dbReference type="InterPro" id="IPR036890">
    <property type="entry name" value="HATPase_C_sf"/>
</dbReference>
<keyword evidence="11" id="KW-1133">Transmembrane helix</keyword>
<evidence type="ECO:0000256" key="6">
    <source>
        <dbReference type="ARBA" id="ARBA00022777"/>
    </source>
</evidence>
<comment type="function">
    <text evidence="9">Member of the two-component regulatory system BvgS/BvgA. Phosphorylates BvgA via a four-step phosphorelay in response to environmental signals.</text>
</comment>
<keyword evidence="5" id="KW-0732">Signal</keyword>
<dbReference type="Proteomes" id="UP000240638">
    <property type="component" value="Unassembled WGS sequence"/>
</dbReference>
<keyword evidence="11" id="KW-0472">Membrane</keyword>
<feature type="transmembrane region" description="Helical" evidence="11">
    <location>
        <begin position="55"/>
        <end position="77"/>
    </location>
</feature>
<evidence type="ECO:0000256" key="1">
    <source>
        <dbReference type="ARBA" id="ARBA00000085"/>
    </source>
</evidence>
<dbReference type="InterPro" id="IPR005467">
    <property type="entry name" value="His_kinase_dom"/>
</dbReference>
<evidence type="ECO:0000256" key="9">
    <source>
        <dbReference type="ARBA" id="ARBA00058004"/>
    </source>
</evidence>
<evidence type="ECO:0000256" key="2">
    <source>
        <dbReference type="ARBA" id="ARBA00012438"/>
    </source>
</evidence>
<dbReference type="CDD" id="cd00082">
    <property type="entry name" value="HisKA"/>
    <property type="match status" value="1"/>
</dbReference>
<evidence type="ECO:0000256" key="10">
    <source>
        <dbReference type="ARBA" id="ARBA00070152"/>
    </source>
</evidence>
<dbReference type="AlphaFoldDB" id="A0A2T3XZU2"/>
<dbReference type="PANTHER" id="PTHR43047">
    <property type="entry name" value="TWO-COMPONENT HISTIDINE PROTEIN KINASE"/>
    <property type="match status" value="1"/>
</dbReference>
<dbReference type="InterPro" id="IPR003594">
    <property type="entry name" value="HATPase_dom"/>
</dbReference>
<keyword evidence="8" id="KW-0843">Virulence</keyword>
<keyword evidence="3" id="KW-0597">Phosphoprotein</keyword>
<dbReference type="PANTHER" id="PTHR43047:SF64">
    <property type="entry name" value="HISTIDINE KINASE CONTAINING CHEY-HOMOLOGOUS RECEIVER DOMAIN AND PAS DOMAIN-RELATED"/>
    <property type="match status" value="1"/>
</dbReference>
<accession>A0A2T3XZU2</accession>
<dbReference type="InterPro" id="IPR004358">
    <property type="entry name" value="Sig_transdc_His_kin-like_C"/>
</dbReference>
<dbReference type="InterPro" id="IPR033414">
    <property type="entry name" value="Sensor_dom"/>
</dbReference>
<organism evidence="13 14">
    <name type="scientific">Trinickia symbiotica</name>
    <dbReference type="NCBI Taxonomy" id="863227"/>
    <lineage>
        <taxon>Bacteria</taxon>
        <taxon>Pseudomonadati</taxon>
        <taxon>Pseudomonadota</taxon>
        <taxon>Betaproteobacteria</taxon>
        <taxon>Burkholderiales</taxon>
        <taxon>Burkholderiaceae</taxon>
        <taxon>Trinickia</taxon>
    </lineage>
</organism>
<dbReference type="SMART" id="SM00388">
    <property type="entry name" value="HisKA"/>
    <property type="match status" value="1"/>
</dbReference>
<feature type="transmembrane region" description="Helical" evidence="11">
    <location>
        <begin position="195"/>
        <end position="216"/>
    </location>
</feature>
<evidence type="ECO:0000259" key="12">
    <source>
        <dbReference type="PROSITE" id="PS50109"/>
    </source>
</evidence>
<evidence type="ECO:0000313" key="14">
    <source>
        <dbReference type="Proteomes" id="UP000240638"/>
    </source>
</evidence>
<evidence type="ECO:0000256" key="3">
    <source>
        <dbReference type="ARBA" id="ARBA00022553"/>
    </source>
</evidence>
<keyword evidence="6 13" id="KW-0418">Kinase</keyword>
<dbReference type="InterPro" id="IPR003661">
    <property type="entry name" value="HisK_dim/P_dom"/>
</dbReference>
<dbReference type="PROSITE" id="PS50109">
    <property type="entry name" value="HIS_KIN"/>
    <property type="match status" value="1"/>
</dbReference>
<dbReference type="SMART" id="SM00387">
    <property type="entry name" value="HATPase_c"/>
    <property type="match status" value="1"/>
</dbReference>
<evidence type="ECO:0000313" key="13">
    <source>
        <dbReference type="EMBL" id="PTB22043.1"/>
    </source>
</evidence>
<dbReference type="EMBL" id="PYUC01000002">
    <property type="protein sequence ID" value="PTB22043.1"/>
    <property type="molecule type" value="Genomic_DNA"/>
</dbReference>
<evidence type="ECO:0000256" key="4">
    <source>
        <dbReference type="ARBA" id="ARBA00022679"/>
    </source>
</evidence>
<dbReference type="Pfam" id="PF17149">
    <property type="entry name" value="CHASE5"/>
    <property type="match status" value="1"/>
</dbReference>
<sequence>MRGRFTDFPDHWREGDAVNTCKIRAMHTGFSANGMMNFNALAAARGPFERLRGSVVVRLLAIVFVFSCAVTVLLTAVQLDRDYRKGVALVEERLSDIGRSYGASLAEALWRLDRAQLELEVDGIARLADIRAVEVREIGPSPMVVASGTRGGAAVFSRDYPIVRHAQGGADRVIGTLHVEATLDDLYRSLMRTAVLILVNQAANTFLVALLITFLLDRIVMRHLTALARTVDHYDYRYAPSPLMLDRRRPSVPDELERMVTAFNAMGARLYRAYLDERDAATEREARRTAEAANSAKSAFIANMSHELRTPLNGILGCAQNLKRDSTLSDSQRESVSVILRCGEHLLALIHDVLDFATIEAGKLRVDIGEVEPAAVVASIHGAIAMKAADKGLAFVCEIAPDVPRCVRADERRLRQVLLNLLTNAVKFTARGGVGLDVTCAPSGSVRFAVRDTGIGIHPDQVETIFHPFEQVASTGGRDAGIGLGLAISRQFVRAMGAEIEVESSVGEGSVFRFDLPAAAQAGRGEARDGEPLERPRLSLERLPTPGVERMKELHCLARMGDMRGVRRWAEAIAVADARHASFSAALDALARAYQSKQLLAFVERHLDTGSEP</sequence>
<dbReference type="CDD" id="cd16922">
    <property type="entry name" value="HATPase_EvgS-ArcB-TorS-like"/>
    <property type="match status" value="1"/>
</dbReference>
<dbReference type="EC" id="2.7.13.3" evidence="2"/>
<dbReference type="Gene3D" id="1.10.287.130">
    <property type="match status" value="1"/>
</dbReference>
<name>A0A2T3XZU2_9BURK</name>
<dbReference type="SUPFAM" id="SSF55874">
    <property type="entry name" value="ATPase domain of HSP90 chaperone/DNA topoisomerase II/histidine kinase"/>
    <property type="match status" value="1"/>
</dbReference>
<gene>
    <name evidence="13" type="ORF">C9I57_05390</name>
</gene>
<evidence type="ECO:0000256" key="8">
    <source>
        <dbReference type="ARBA" id="ARBA00023026"/>
    </source>
</evidence>
<dbReference type="Pfam" id="PF00512">
    <property type="entry name" value="HisKA"/>
    <property type="match status" value="1"/>
</dbReference>
<dbReference type="InterPro" id="IPR036097">
    <property type="entry name" value="HisK_dim/P_sf"/>
</dbReference>
<comment type="caution">
    <text evidence="13">The sequence shown here is derived from an EMBL/GenBank/DDBJ whole genome shotgun (WGS) entry which is preliminary data.</text>
</comment>
<dbReference type="PRINTS" id="PR00344">
    <property type="entry name" value="BCTRLSENSOR"/>
</dbReference>
<dbReference type="GO" id="GO:0000155">
    <property type="term" value="F:phosphorelay sensor kinase activity"/>
    <property type="evidence" value="ECO:0007669"/>
    <property type="project" value="InterPro"/>
</dbReference>
<proteinExistence type="predicted"/>
<comment type="catalytic activity">
    <reaction evidence="1">
        <text>ATP + protein L-histidine = ADP + protein N-phospho-L-histidine.</text>
        <dbReference type="EC" id="2.7.13.3"/>
    </reaction>
</comment>
<dbReference type="SUPFAM" id="SSF47384">
    <property type="entry name" value="Homodimeric domain of signal transducing histidine kinase"/>
    <property type="match status" value="1"/>
</dbReference>
<dbReference type="Pfam" id="PF02518">
    <property type="entry name" value="HATPase_c"/>
    <property type="match status" value="1"/>
</dbReference>
<dbReference type="FunFam" id="3.30.565.10:FF:000010">
    <property type="entry name" value="Sensor histidine kinase RcsC"/>
    <property type="match status" value="1"/>
</dbReference>
<keyword evidence="4" id="KW-0808">Transferase</keyword>
<protein>
    <recommendedName>
        <fullName evidence="10">Virulence sensor protein BvgS</fullName>
        <ecNumber evidence="2">2.7.13.3</ecNumber>
    </recommendedName>
</protein>
<evidence type="ECO:0000256" key="5">
    <source>
        <dbReference type="ARBA" id="ARBA00022729"/>
    </source>
</evidence>
<feature type="domain" description="Histidine kinase" evidence="12">
    <location>
        <begin position="303"/>
        <end position="520"/>
    </location>
</feature>
<evidence type="ECO:0000256" key="7">
    <source>
        <dbReference type="ARBA" id="ARBA00023012"/>
    </source>
</evidence>
<keyword evidence="11" id="KW-0812">Transmembrane</keyword>
<evidence type="ECO:0000256" key="11">
    <source>
        <dbReference type="SAM" id="Phobius"/>
    </source>
</evidence>
<reference evidence="13 14" key="1">
    <citation type="submission" date="2018-03" db="EMBL/GenBank/DDBJ databases">
        <title>Whole genome analyses suggest that Burkholderia sensu lato contains two further novel genera in the rhizoxinica-symbiotica group Mycetohabitans gen. nov., and Trinickia gen. nov.: implications for the evolution of diazotrophy and nodulation in the Burkholderiaceae.</title>
        <authorList>
            <person name="Estrada De Los Santos P."/>
            <person name="Palmer M."/>
            <person name="Chavez-Ramirez B."/>
            <person name="Steenkamp E.T."/>
            <person name="Hirsch A.M."/>
            <person name="Manyaka P."/>
            <person name="Maluk M."/>
            <person name="Lafos M."/>
            <person name="Crook M."/>
            <person name="Gross E."/>
            <person name="Simon M.F."/>
            <person name="Bueno Dos Reis Junior F."/>
            <person name="Poole P.S."/>
            <person name="Venter S.N."/>
            <person name="James E.K."/>
        </authorList>
    </citation>
    <scope>NUCLEOTIDE SEQUENCE [LARGE SCALE GENOMIC DNA]</scope>
    <source>
        <strain evidence="13 14">JPY-366</strain>
    </source>
</reference>
<keyword evidence="7" id="KW-0902">Two-component regulatory system</keyword>